<gene>
    <name evidence="1" type="ORF">NDU88_007308</name>
</gene>
<accession>A0AAV7PNL8</accession>
<dbReference type="EMBL" id="JANPWB010000011">
    <property type="protein sequence ID" value="KAJ1128936.1"/>
    <property type="molecule type" value="Genomic_DNA"/>
</dbReference>
<protein>
    <submittedName>
        <fullName evidence="1">Uncharacterized protein</fullName>
    </submittedName>
</protein>
<evidence type="ECO:0000313" key="1">
    <source>
        <dbReference type="EMBL" id="KAJ1128936.1"/>
    </source>
</evidence>
<organism evidence="1 2">
    <name type="scientific">Pleurodeles waltl</name>
    <name type="common">Iberian ribbed newt</name>
    <dbReference type="NCBI Taxonomy" id="8319"/>
    <lineage>
        <taxon>Eukaryota</taxon>
        <taxon>Metazoa</taxon>
        <taxon>Chordata</taxon>
        <taxon>Craniata</taxon>
        <taxon>Vertebrata</taxon>
        <taxon>Euteleostomi</taxon>
        <taxon>Amphibia</taxon>
        <taxon>Batrachia</taxon>
        <taxon>Caudata</taxon>
        <taxon>Salamandroidea</taxon>
        <taxon>Salamandridae</taxon>
        <taxon>Pleurodelinae</taxon>
        <taxon>Pleurodeles</taxon>
    </lineage>
</organism>
<keyword evidence="2" id="KW-1185">Reference proteome</keyword>
<name>A0AAV7PNL8_PLEWA</name>
<comment type="caution">
    <text evidence="1">The sequence shown here is derived from an EMBL/GenBank/DDBJ whole genome shotgun (WGS) entry which is preliminary data.</text>
</comment>
<dbReference type="AlphaFoldDB" id="A0AAV7PNL8"/>
<dbReference type="Gene3D" id="3.30.250.20">
    <property type="entry name" value="L1 transposable element, C-terminal domain"/>
    <property type="match status" value="1"/>
</dbReference>
<dbReference type="InterPro" id="IPR042566">
    <property type="entry name" value="L1_C"/>
</dbReference>
<proteinExistence type="predicted"/>
<reference evidence="1" key="1">
    <citation type="journal article" date="2022" name="bioRxiv">
        <title>Sequencing and chromosome-scale assembly of the giantPleurodeles waltlgenome.</title>
        <authorList>
            <person name="Brown T."/>
            <person name="Elewa A."/>
            <person name="Iarovenko S."/>
            <person name="Subramanian E."/>
            <person name="Araus A.J."/>
            <person name="Petzold A."/>
            <person name="Susuki M."/>
            <person name="Suzuki K.-i.T."/>
            <person name="Hayashi T."/>
            <person name="Toyoda A."/>
            <person name="Oliveira C."/>
            <person name="Osipova E."/>
            <person name="Leigh N.D."/>
            <person name="Simon A."/>
            <person name="Yun M.H."/>
        </authorList>
    </citation>
    <scope>NUCLEOTIDE SEQUENCE</scope>
    <source>
        <strain evidence="1">20211129_DDA</strain>
        <tissue evidence="1">Liver</tissue>
    </source>
</reference>
<dbReference type="Proteomes" id="UP001066276">
    <property type="component" value="Chromosome 7"/>
</dbReference>
<sequence>MVKLLRGAFPELGNWDWENELQRVHRFPATRREGGQLAESKYPRAILVYFGNYLLLHEIFDKARPNAPRSVDGVTFFTRTDFCHTTIERRWRLRQLIKPFSDKGGEAYLLAPARLKTVMNGKVKVFTSEIKAKEYLMGVK</sequence>
<evidence type="ECO:0000313" key="2">
    <source>
        <dbReference type="Proteomes" id="UP001066276"/>
    </source>
</evidence>